<dbReference type="InterPro" id="IPR038765">
    <property type="entry name" value="Papain-like_cys_pep_sf"/>
</dbReference>
<gene>
    <name evidence="9" type="ORF">CDAUBV1_LOCUS9666</name>
</gene>
<dbReference type="Pfam" id="PF00112">
    <property type="entry name" value="Peptidase_C1"/>
    <property type="match status" value="1"/>
</dbReference>
<dbReference type="InterPro" id="IPR025660">
    <property type="entry name" value="Pept_his_AS"/>
</dbReference>
<keyword evidence="5" id="KW-0865">Zymogen</keyword>
<evidence type="ECO:0000256" key="2">
    <source>
        <dbReference type="ARBA" id="ARBA00022670"/>
    </source>
</evidence>
<evidence type="ECO:0000259" key="7">
    <source>
        <dbReference type="SMART" id="SM00645"/>
    </source>
</evidence>
<dbReference type="InterPro" id="IPR025661">
    <property type="entry name" value="Pept_asp_AS"/>
</dbReference>
<evidence type="ECO:0000256" key="5">
    <source>
        <dbReference type="ARBA" id="ARBA00023145"/>
    </source>
</evidence>
<sequence>MNLRGPRAQFQGEAREMVAFHCLCFLAVLIINLDSRHASASNIPIQLLENSFVKSVIDLSVAYIDSRTNSDYHYVLFDLLDAGFQAPGGILLSLNLVVSASGCKKSSASTEDIPKTLATCGLRGDSFERCDVYAYYRPWLTKPDSLVVLRSDCIPTTPSIPKHPELLGFTLPGNVTHLYASFQIKHGLVRSSQDSKKRLEIFKSNLLKMQLFQVLDRGTAKYGITSFSDLTEAEFKSRYATMKHGMFASERIATKVVPGSQPLPSHFDWRDKGGVTPVKNQGACGSCWAFSVTGNIESMWFLKSGKLVSLSEQQLLDCDKQDEGCQGGLPEWAYKQIIQMGGLMSEEEYPYKAKEQTCRLVQKDVVVKISDSEKLTTNETELAIWLSEHGAISVGINANFLQFYTSGISHPPHLLCSKEGLDHAVLLVGFGESSFLHKPFWIVKNSWGKSWGESGYFRLYRGDGTCGINAEATTAIIR</sequence>
<dbReference type="CDD" id="cd02248">
    <property type="entry name" value="Peptidase_C1A"/>
    <property type="match status" value="1"/>
</dbReference>
<dbReference type="SUPFAM" id="SSF54403">
    <property type="entry name" value="Cystatin/monellin"/>
    <property type="match status" value="1"/>
</dbReference>
<dbReference type="GO" id="GO:0008234">
    <property type="term" value="F:cysteine-type peptidase activity"/>
    <property type="evidence" value="ECO:0007669"/>
    <property type="project" value="UniProtKB-KW"/>
</dbReference>
<dbReference type="SUPFAM" id="SSF54001">
    <property type="entry name" value="Cysteine proteinases"/>
    <property type="match status" value="1"/>
</dbReference>
<organism evidence="9 10">
    <name type="scientific">Calicophoron daubneyi</name>
    <name type="common">Rumen fluke</name>
    <name type="synonym">Paramphistomum daubneyi</name>
    <dbReference type="NCBI Taxonomy" id="300641"/>
    <lineage>
        <taxon>Eukaryota</taxon>
        <taxon>Metazoa</taxon>
        <taxon>Spiralia</taxon>
        <taxon>Lophotrochozoa</taxon>
        <taxon>Platyhelminthes</taxon>
        <taxon>Trematoda</taxon>
        <taxon>Digenea</taxon>
        <taxon>Plagiorchiida</taxon>
        <taxon>Pronocephalata</taxon>
        <taxon>Paramphistomoidea</taxon>
        <taxon>Paramphistomidae</taxon>
        <taxon>Calicophoron</taxon>
    </lineage>
</organism>
<dbReference type="Gene3D" id="3.90.70.10">
    <property type="entry name" value="Cysteine proteinases"/>
    <property type="match status" value="1"/>
</dbReference>
<dbReference type="PROSITE" id="PS00139">
    <property type="entry name" value="THIOL_PROTEASE_CYS"/>
    <property type="match status" value="1"/>
</dbReference>
<feature type="domain" description="Peptidase C1A papain C-terminal" evidence="7">
    <location>
        <begin position="263"/>
        <end position="476"/>
    </location>
</feature>
<evidence type="ECO:0000256" key="4">
    <source>
        <dbReference type="ARBA" id="ARBA00022807"/>
    </source>
</evidence>
<comment type="caution">
    <text evidence="9">The sequence shown here is derived from an EMBL/GenBank/DDBJ whole genome shotgun (WGS) entry which is preliminary data.</text>
</comment>
<evidence type="ECO:0000313" key="9">
    <source>
        <dbReference type="EMBL" id="CAL5135529.1"/>
    </source>
</evidence>
<dbReference type="InterPro" id="IPR013128">
    <property type="entry name" value="Peptidase_C1A"/>
</dbReference>
<keyword evidence="2" id="KW-0645">Protease</keyword>
<dbReference type="PANTHER" id="PTHR12411">
    <property type="entry name" value="CYSTEINE PROTEASE FAMILY C1-RELATED"/>
    <property type="match status" value="1"/>
</dbReference>
<dbReference type="EMBL" id="CAXLJL010000267">
    <property type="protein sequence ID" value="CAL5135529.1"/>
    <property type="molecule type" value="Genomic_DNA"/>
</dbReference>
<proteinExistence type="inferred from homology"/>
<protein>
    <recommendedName>
        <fullName evidence="11">Cathepsin F</fullName>
    </recommendedName>
</protein>
<dbReference type="PROSITE" id="PS00640">
    <property type="entry name" value="THIOL_PROTEASE_ASN"/>
    <property type="match status" value="1"/>
</dbReference>
<accession>A0AAV2TH75</accession>
<dbReference type="GO" id="GO:0006508">
    <property type="term" value="P:proteolysis"/>
    <property type="evidence" value="ECO:0007669"/>
    <property type="project" value="UniProtKB-KW"/>
</dbReference>
<evidence type="ECO:0000256" key="3">
    <source>
        <dbReference type="ARBA" id="ARBA00022801"/>
    </source>
</evidence>
<dbReference type="SMART" id="SM00848">
    <property type="entry name" value="Inhibitor_I29"/>
    <property type="match status" value="1"/>
</dbReference>
<dbReference type="InterPro" id="IPR013201">
    <property type="entry name" value="Prot_inhib_I29"/>
</dbReference>
<evidence type="ECO:0000256" key="6">
    <source>
        <dbReference type="ARBA" id="ARBA00023157"/>
    </source>
</evidence>
<feature type="domain" description="Cathepsin propeptide inhibitor" evidence="8">
    <location>
        <begin position="179"/>
        <end position="235"/>
    </location>
</feature>
<dbReference type="InterPro" id="IPR039417">
    <property type="entry name" value="Peptidase_C1A_papain-like"/>
</dbReference>
<evidence type="ECO:0000256" key="1">
    <source>
        <dbReference type="ARBA" id="ARBA00008455"/>
    </source>
</evidence>
<dbReference type="InterPro" id="IPR000668">
    <property type="entry name" value="Peptidase_C1A_C"/>
</dbReference>
<evidence type="ECO:0000259" key="8">
    <source>
        <dbReference type="SMART" id="SM00848"/>
    </source>
</evidence>
<keyword evidence="6" id="KW-1015">Disulfide bond</keyword>
<dbReference type="Pfam" id="PF08246">
    <property type="entry name" value="Inhibitor_I29"/>
    <property type="match status" value="1"/>
</dbReference>
<dbReference type="AlphaFoldDB" id="A0AAV2TH75"/>
<name>A0AAV2TH75_CALDB</name>
<dbReference type="InterPro" id="IPR046350">
    <property type="entry name" value="Cystatin_sf"/>
</dbReference>
<keyword evidence="3" id="KW-0378">Hydrolase</keyword>
<dbReference type="InterPro" id="IPR000169">
    <property type="entry name" value="Pept_cys_AS"/>
</dbReference>
<dbReference type="Proteomes" id="UP001497525">
    <property type="component" value="Unassembled WGS sequence"/>
</dbReference>
<comment type="similarity">
    <text evidence="1">Belongs to the peptidase C1 family.</text>
</comment>
<keyword evidence="4" id="KW-0788">Thiol protease</keyword>
<evidence type="ECO:0000313" key="10">
    <source>
        <dbReference type="Proteomes" id="UP001497525"/>
    </source>
</evidence>
<dbReference type="FunFam" id="3.90.70.10:FF:000103">
    <property type="entry name" value="Hypothetical LOC496748"/>
    <property type="match status" value="1"/>
</dbReference>
<reference evidence="9" key="1">
    <citation type="submission" date="2024-06" db="EMBL/GenBank/DDBJ databases">
        <authorList>
            <person name="Liu X."/>
            <person name="Lenzi L."/>
            <person name="Haldenby T S."/>
            <person name="Uol C."/>
        </authorList>
    </citation>
    <scope>NUCLEOTIDE SEQUENCE</scope>
</reference>
<dbReference type="Gene3D" id="3.10.450.10">
    <property type="match status" value="1"/>
</dbReference>
<dbReference type="PRINTS" id="PR00705">
    <property type="entry name" value="PAPAIN"/>
</dbReference>
<dbReference type="PROSITE" id="PS00639">
    <property type="entry name" value="THIOL_PROTEASE_HIS"/>
    <property type="match status" value="1"/>
</dbReference>
<evidence type="ECO:0008006" key="11">
    <source>
        <dbReference type="Google" id="ProtNLM"/>
    </source>
</evidence>
<dbReference type="SMART" id="SM00645">
    <property type="entry name" value="Pept_C1"/>
    <property type="match status" value="1"/>
</dbReference>